<feature type="signal peptide" evidence="2">
    <location>
        <begin position="1"/>
        <end position="17"/>
    </location>
</feature>
<dbReference type="SMART" id="SM00155">
    <property type="entry name" value="PLDc"/>
    <property type="match status" value="2"/>
</dbReference>
<dbReference type="PROSITE" id="PS50035">
    <property type="entry name" value="PLD"/>
    <property type="match status" value="1"/>
</dbReference>
<evidence type="ECO:0000313" key="4">
    <source>
        <dbReference type="Ensembl" id="ENSVKKP00000008082.1"/>
    </source>
</evidence>
<evidence type="ECO:0000313" key="5">
    <source>
        <dbReference type="Proteomes" id="UP000694545"/>
    </source>
</evidence>
<dbReference type="GO" id="GO:0045335">
    <property type="term" value="C:phagocytic vesicle"/>
    <property type="evidence" value="ECO:0007669"/>
    <property type="project" value="TreeGrafter"/>
</dbReference>
<keyword evidence="5" id="KW-1185">Reference proteome</keyword>
<sequence length="395" mass="45628">MAPQMFCLYIGWGILRGHLTPVLCQLHWLPIEARAQFKVFQLVESLPWDMPFQPNSSTVKPLYQAWMELLTMARESVHMASYYWTLTGEDLGVNDTSSKQGEDVFKKFESLLLKNVSMFIVTNVPPKVQHSTDLEILEEKGAHVKRINFGQLTHGVLHTKFWIVDRKHIFLGSANVDWRALTQVKELGVLITNCSCLGNDLWKTFKTYWDLGEHNATIPSPWPNNYSTNINRHRPLEVQFNGTSTKTYFSASPFSFCPEGRTFDLMAILDVIYDAEEFVYVSLMAYFPTTHFSHPQRYWPPIDNALRSVAFSHKIHLRLLINCWIHTDPSMFHYLKSLSVLNDPHSNITIEVKIFIVPVGNHTNIPFARLNHNKYMVTDKTAYIGKHSWLTVNSH</sequence>
<dbReference type="Pfam" id="PF13918">
    <property type="entry name" value="PLDc_3"/>
    <property type="match status" value="1"/>
</dbReference>
<comment type="similarity">
    <text evidence="1">Belongs to the phospholipase D family.</text>
</comment>
<dbReference type="Ensembl" id="ENSVKKT00000008295.1">
    <property type="protein sequence ID" value="ENSVKKP00000008082.1"/>
    <property type="gene ID" value="ENSVKKG00000005763.1"/>
</dbReference>
<organism evidence="4 5">
    <name type="scientific">Varanus komodoensis</name>
    <name type="common">Komodo dragon</name>
    <dbReference type="NCBI Taxonomy" id="61221"/>
    <lineage>
        <taxon>Eukaryota</taxon>
        <taxon>Metazoa</taxon>
        <taxon>Chordata</taxon>
        <taxon>Craniata</taxon>
        <taxon>Vertebrata</taxon>
        <taxon>Euteleostomi</taxon>
        <taxon>Lepidosauria</taxon>
        <taxon>Squamata</taxon>
        <taxon>Bifurcata</taxon>
        <taxon>Unidentata</taxon>
        <taxon>Episquamata</taxon>
        <taxon>Toxicofera</taxon>
        <taxon>Anguimorpha</taxon>
        <taxon>Paleoanguimorpha</taxon>
        <taxon>Varanoidea</taxon>
        <taxon>Varanidae</taxon>
        <taxon>Varanus</taxon>
    </lineage>
</organism>
<dbReference type="OMA" id="GYIIPVF"/>
<dbReference type="Proteomes" id="UP000694545">
    <property type="component" value="Unplaced"/>
</dbReference>
<dbReference type="Gene3D" id="3.30.870.10">
    <property type="entry name" value="Endonuclease Chain A"/>
    <property type="match status" value="2"/>
</dbReference>
<dbReference type="InterPro" id="IPR001736">
    <property type="entry name" value="PLipase_D/transphosphatidylase"/>
</dbReference>
<name>A0A8D2J1X4_VARKO</name>
<dbReference type="Pfam" id="PF00614">
    <property type="entry name" value="PLDc"/>
    <property type="match status" value="1"/>
</dbReference>
<dbReference type="GO" id="GO:0006909">
    <property type="term" value="P:phagocytosis"/>
    <property type="evidence" value="ECO:0007669"/>
    <property type="project" value="TreeGrafter"/>
</dbReference>
<dbReference type="SUPFAM" id="SSF56024">
    <property type="entry name" value="Phospholipase D/nuclease"/>
    <property type="match status" value="2"/>
</dbReference>
<dbReference type="GO" id="GO:0005634">
    <property type="term" value="C:nucleus"/>
    <property type="evidence" value="ECO:0007669"/>
    <property type="project" value="TreeGrafter"/>
</dbReference>
<dbReference type="GO" id="GO:0003824">
    <property type="term" value="F:catalytic activity"/>
    <property type="evidence" value="ECO:0007669"/>
    <property type="project" value="InterPro"/>
</dbReference>
<dbReference type="GO" id="GO:0005783">
    <property type="term" value="C:endoplasmic reticulum"/>
    <property type="evidence" value="ECO:0007669"/>
    <property type="project" value="TreeGrafter"/>
</dbReference>
<evidence type="ECO:0000256" key="2">
    <source>
        <dbReference type="SAM" id="SignalP"/>
    </source>
</evidence>
<feature type="domain" description="PLD phosphodiesterase" evidence="3">
    <location>
        <begin position="153"/>
        <end position="180"/>
    </location>
</feature>
<reference evidence="4" key="2">
    <citation type="submission" date="2025-09" db="UniProtKB">
        <authorList>
            <consortium name="Ensembl"/>
        </authorList>
    </citation>
    <scope>IDENTIFICATION</scope>
</reference>
<dbReference type="GO" id="GO:0002244">
    <property type="term" value="P:hematopoietic progenitor cell differentiation"/>
    <property type="evidence" value="ECO:0007669"/>
    <property type="project" value="TreeGrafter"/>
</dbReference>
<protein>
    <submittedName>
        <fullName evidence="4">Phospholipase D family member 4</fullName>
    </submittedName>
</protein>
<keyword evidence="2" id="KW-0732">Signal</keyword>
<dbReference type="InterPro" id="IPR050874">
    <property type="entry name" value="Diverse_PLD-related"/>
</dbReference>
<dbReference type="GO" id="GO:0032588">
    <property type="term" value="C:trans-Golgi network membrane"/>
    <property type="evidence" value="ECO:0007669"/>
    <property type="project" value="TreeGrafter"/>
</dbReference>
<dbReference type="AlphaFoldDB" id="A0A8D2J1X4"/>
<accession>A0A8D2J1X4</accession>
<reference evidence="4" key="1">
    <citation type="submission" date="2025-08" db="UniProtKB">
        <authorList>
            <consortium name="Ensembl"/>
        </authorList>
    </citation>
    <scope>IDENTIFICATION</scope>
</reference>
<proteinExistence type="inferred from homology"/>
<dbReference type="InterPro" id="IPR032803">
    <property type="entry name" value="PLDc_3"/>
</dbReference>
<dbReference type="PANTHER" id="PTHR10185">
    <property type="entry name" value="PHOSPHOLIPASE D - RELATED"/>
    <property type="match status" value="1"/>
</dbReference>
<evidence type="ECO:0000256" key="1">
    <source>
        <dbReference type="ARBA" id="ARBA00008664"/>
    </source>
</evidence>
<evidence type="ECO:0000259" key="3">
    <source>
        <dbReference type="PROSITE" id="PS50035"/>
    </source>
</evidence>
<feature type="chain" id="PRO_5034763728" evidence="2">
    <location>
        <begin position="18"/>
        <end position="395"/>
    </location>
</feature>
<dbReference type="PANTHER" id="PTHR10185:SF8">
    <property type="entry name" value="5'-3' EXONUCLEASE PLD4"/>
    <property type="match status" value="1"/>
</dbReference>